<gene>
    <name evidence="6" type="ORF">OO17_01845</name>
</gene>
<dbReference type="PANTHER" id="PTHR30024">
    <property type="entry name" value="ALIPHATIC SULFONATES-BINDING PROTEIN-RELATED"/>
    <property type="match status" value="1"/>
</dbReference>
<organism evidence="6 7">
    <name type="scientific">Rhodopseudomonas palustris</name>
    <dbReference type="NCBI Taxonomy" id="1076"/>
    <lineage>
        <taxon>Bacteria</taxon>
        <taxon>Pseudomonadati</taxon>
        <taxon>Pseudomonadota</taxon>
        <taxon>Alphaproteobacteria</taxon>
        <taxon>Hyphomicrobiales</taxon>
        <taxon>Nitrobacteraceae</taxon>
        <taxon>Rhodopseudomonas</taxon>
    </lineage>
</organism>
<feature type="domain" description="SsuA/THI5-like" evidence="5">
    <location>
        <begin position="45"/>
        <end position="253"/>
    </location>
</feature>
<keyword evidence="3 4" id="KW-0732">Signal</keyword>
<dbReference type="EMBL" id="JXXE01000034">
    <property type="protein sequence ID" value="KIZ47879.1"/>
    <property type="molecule type" value="Genomic_DNA"/>
</dbReference>
<evidence type="ECO:0000256" key="4">
    <source>
        <dbReference type="SAM" id="SignalP"/>
    </source>
</evidence>
<feature type="chain" id="PRO_5002319840" description="SsuA/THI5-like domain-containing protein" evidence="4">
    <location>
        <begin position="29"/>
        <end position="363"/>
    </location>
</feature>
<comment type="caution">
    <text evidence="6">The sequence shown here is derived from an EMBL/GenBank/DDBJ whole genome shotgun (WGS) entry which is preliminary data.</text>
</comment>
<reference evidence="6 7" key="1">
    <citation type="submission" date="2014-11" db="EMBL/GenBank/DDBJ databases">
        <title>Genomics and ecophysiology of heterotrophic nitrogen fixing bacteria isolated from estuarine surface water.</title>
        <authorList>
            <person name="Bentzon-Tilia M."/>
            <person name="Severin I."/>
            <person name="Hansen L.H."/>
            <person name="Riemann L."/>
        </authorList>
    </citation>
    <scope>NUCLEOTIDE SEQUENCE [LARGE SCALE GENOMIC DNA]</scope>
    <source>
        <strain evidence="6 7">BAL398</strain>
    </source>
</reference>
<dbReference type="PANTHER" id="PTHR30024:SF47">
    <property type="entry name" value="TAURINE-BINDING PERIPLASMIC PROTEIN"/>
    <property type="match status" value="1"/>
</dbReference>
<protein>
    <recommendedName>
        <fullName evidence="5">SsuA/THI5-like domain-containing protein</fullName>
    </recommendedName>
</protein>
<evidence type="ECO:0000256" key="1">
    <source>
        <dbReference type="ARBA" id="ARBA00004418"/>
    </source>
</evidence>
<evidence type="ECO:0000259" key="5">
    <source>
        <dbReference type="Pfam" id="PF09084"/>
    </source>
</evidence>
<dbReference type="SUPFAM" id="SSF53850">
    <property type="entry name" value="Periplasmic binding protein-like II"/>
    <property type="match status" value="1"/>
</dbReference>
<dbReference type="PATRIC" id="fig|1076.23.peg.4410"/>
<dbReference type="Pfam" id="PF09084">
    <property type="entry name" value="NMT1"/>
    <property type="match status" value="1"/>
</dbReference>
<dbReference type="GO" id="GO:0042597">
    <property type="term" value="C:periplasmic space"/>
    <property type="evidence" value="ECO:0007669"/>
    <property type="project" value="UniProtKB-SubCell"/>
</dbReference>
<feature type="signal peptide" evidence="4">
    <location>
        <begin position="1"/>
        <end position="28"/>
    </location>
</feature>
<comment type="similarity">
    <text evidence="2">Belongs to the bacterial solute-binding protein SsuA/TauA family.</text>
</comment>
<dbReference type="Proteomes" id="UP000032515">
    <property type="component" value="Unassembled WGS sequence"/>
</dbReference>
<evidence type="ECO:0000313" key="6">
    <source>
        <dbReference type="EMBL" id="KIZ47879.1"/>
    </source>
</evidence>
<evidence type="ECO:0000313" key="7">
    <source>
        <dbReference type="Proteomes" id="UP000032515"/>
    </source>
</evidence>
<evidence type="ECO:0000256" key="2">
    <source>
        <dbReference type="ARBA" id="ARBA00010742"/>
    </source>
</evidence>
<dbReference type="Gene3D" id="3.40.190.10">
    <property type="entry name" value="Periplasmic binding protein-like II"/>
    <property type="match status" value="2"/>
</dbReference>
<evidence type="ECO:0000256" key="3">
    <source>
        <dbReference type="ARBA" id="ARBA00022729"/>
    </source>
</evidence>
<dbReference type="AlphaFoldDB" id="A0A0D7F468"/>
<sequence length="363" mass="39356">MTRRRPSLLKLAVTAAAGIQFLATAASAAPLDVVKIGWPAAFASNMAHLTFGKELGLFKDENLDYEVVSMRGTFPVIQQILSGGFDTGYVGVETVVNALQPGATPIPLRFVFNYARQSIWEIVVPKDSPIKTLADLKGKTIGIAGPTFGNVPVTKAALGSVGLQPDQYTLFTVGTGGPAFRALTTGQVDALNLWDTMHATLAATGYQLRELDFPTEFDGNPSHGFAVTEDLIKNRPEFVARFGRAIAKSIVACDANLEECIRSFWRAYPAQKPQGPEAAAMAKEMTILSARMKKLMHFAPGEKPLLGSFTDAQWQGIIKSLKLGGVITVTDLPMDKLYTNRFVADFNKFDRADIIRRAKAATK</sequence>
<accession>A0A0D7F468</accession>
<proteinExistence type="inferred from homology"/>
<name>A0A0D7F468_RHOPL</name>
<comment type="subcellular location">
    <subcellularLocation>
        <location evidence="1">Periplasm</location>
    </subcellularLocation>
</comment>
<dbReference type="InterPro" id="IPR015168">
    <property type="entry name" value="SsuA/THI5"/>
</dbReference>